<dbReference type="InterPro" id="IPR049342">
    <property type="entry name" value="TRAF1-6_MATH_dom"/>
</dbReference>
<dbReference type="EMBL" id="GFAA01002000">
    <property type="protein sequence ID" value="JAU01435.1"/>
    <property type="molecule type" value="mRNA"/>
</dbReference>
<accession>A0A1E1XQ73</accession>
<dbReference type="Pfam" id="PF21355">
    <property type="entry name" value="TRAF-mep_MATH"/>
    <property type="match status" value="1"/>
</dbReference>
<name>A0A1E1XQ73_AMBSC</name>
<dbReference type="InterPro" id="IPR008974">
    <property type="entry name" value="TRAF-like"/>
</dbReference>
<proteinExistence type="evidence at transcript level"/>
<sequence length="149" mass="17063">DLSKALCVFVVKDVRALRNTALKVGSARYESDLVYLCGYNLSPGVFFQKDGESVRLCQLFRLYKGNMDDLVQWPFNHTIKLSVMHPIEHSTDRVIEQKINNPSQRSLQKPTASRNIGACMNVQTVKVEDLIKDGYEENNQLRLMFEILP</sequence>
<dbReference type="SUPFAM" id="SSF49599">
    <property type="entry name" value="TRAF domain-like"/>
    <property type="match status" value="1"/>
</dbReference>
<dbReference type="AlphaFoldDB" id="A0A1E1XQ73"/>
<feature type="non-terminal residue" evidence="2">
    <location>
        <position position="1"/>
    </location>
</feature>
<keyword evidence="2" id="KW-0675">Receptor</keyword>
<evidence type="ECO:0000259" key="1">
    <source>
        <dbReference type="Pfam" id="PF21355"/>
    </source>
</evidence>
<evidence type="ECO:0000313" key="2">
    <source>
        <dbReference type="EMBL" id="JAU01435.1"/>
    </source>
</evidence>
<organism evidence="2">
    <name type="scientific">Amblyomma sculptum</name>
    <name type="common">Tick</name>
    <dbReference type="NCBI Taxonomy" id="1581419"/>
    <lineage>
        <taxon>Eukaryota</taxon>
        <taxon>Metazoa</taxon>
        <taxon>Ecdysozoa</taxon>
        <taxon>Arthropoda</taxon>
        <taxon>Chelicerata</taxon>
        <taxon>Arachnida</taxon>
        <taxon>Acari</taxon>
        <taxon>Parasitiformes</taxon>
        <taxon>Ixodida</taxon>
        <taxon>Ixodoidea</taxon>
        <taxon>Ixodidae</taxon>
        <taxon>Amblyomminae</taxon>
        <taxon>Amblyomma</taxon>
    </lineage>
</organism>
<reference evidence="2" key="1">
    <citation type="submission" date="2016-09" db="EMBL/GenBank/DDBJ databases">
        <authorList>
            <person name="Capua I."/>
            <person name="De Benedictis P."/>
            <person name="Joannis T."/>
            <person name="Lombin L.H."/>
            <person name="Cattoli G."/>
        </authorList>
    </citation>
    <scope>NUCLEOTIDE SEQUENCE</scope>
</reference>
<dbReference type="Gene3D" id="2.60.210.10">
    <property type="entry name" value="Apoptosis, Tumor Necrosis Factor Receptor Associated Protein 2, Chain A"/>
    <property type="match status" value="1"/>
</dbReference>
<reference evidence="2" key="2">
    <citation type="journal article" date="2017" name="Front. Cell. Infect. Microbiol.">
        <title>Analysis of the Salivary Gland Transcriptome of Unfed and Partially Fed Amblyomma sculptum Ticks and Descriptive Proteome of the Saliva.</title>
        <authorList>
            <person name="Esteves E."/>
            <person name="Maruyama S.R."/>
            <person name="Kawahara R."/>
            <person name="Fujita A."/>
            <person name="Martins L.A."/>
            <person name="Righi A.A."/>
            <person name="Costa F.B."/>
            <person name="Palmisano G."/>
            <person name="Labruna M.B."/>
            <person name="Sa-Nunes A."/>
            <person name="Ribeiro J.M.C."/>
            <person name="Fogaca A.C."/>
        </authorList>
    </citation>
    <scope>NUCLEOTIDE SEQUENCE</scope>
</reference>
<feature type="domain" description="TRAF1-6 MATH" evidence="1">
    <location>
        <begin position="37"/>
        <end position="141"/>
    </location>
</feature>
<protein>
    <submittedName>
        <fullName evidence="2">Putative tumor necrosis factor receptor-associated factor</fullName>
    </submittedName>
</protein>